<gene>
    <name evidence="2" type="ORF">Tco_0770735</name>
</gene>
<reference evidence="2" key="2">
    <citation type="submission" date="2022-01" db="EMBL/GenBank/DDBJ databases">
        <authorList>
            <person name="Yamashiro T."/>
            <person name="Shiraishi A."/>
            <person name="Satake H."/>
            <person name="Nakayama K."/>
        </authorList>
    </citation>
    <scope>NUCLEOTIDE SEQUENCE</scope>
</reference>
<evidence type="ECO:0000313" key="3">
    <source>
        <dbReference type="Proteomes" id="UP001151760"/>
    </source>
</evidence>
<feature type="domain" description="Reverse transcriptase Ty1/copia-type" evidence="1">
    <location>
        <begin position="25"/>
        <end position="88"/>
    </location>
</feature>
<name>A0ABQ4ZD19_9ASTR</name>
<accession>A0ABQ4ZD19</accession>
<evidence type="ECO:0000259" key="1">
    <source>
        <dbReference type="Pfam" id="PF07727"/>
    </source>
</evidence>
<dbReference type="PANTHER" id="PTHR11439">
    <property type="entry name" value="GAG-POL-RELATED RETROTRANSPOSON"/>
    <property type="match status" value="1"/>
</dbReference>
<dbReference type="CDD" id="cd09272">
    <property type="entry name" value="RNase_HI_RT_Ty1"/>
    <property type="match status" value="1"/>
</dbReference>
<sequence length="303" mass="35092">MSMLRKTTQIKQKMHEEFHHFDRLKVWELVDKPFGKMVIKLKWLWKNKKDEDNTVICNKARLVAKGYAQEKGIDFEESFAPVARLEVVYVTQRDGFVDPDHPKKVYHVRKDLYGLKQAPRAWTLNPPIPRGIFINQANYALEILKEHGMDKCDSIGTPMATKPKLDADLSGTPYPKDSCFELTAFLDADHARCLDTRKSTFGGIQFLGENLVSWMSKKQDCTTMSTSEVEYVAFSASCAQVMWMRTQLMDYGFSYNKIPLTEYQLADLFMKALLQDRFEYLVKRLDMRCLTPTVLEVLEKETA</sequence>
<dbReference type="Pfam" id="PF07727">
    <property type="entry name" value="RVT_2"/>
    <property type="match status" value="1"/>
</dbReference>
<dbReference type="InterPro" id="IPR013103">
    <property type="entry name" value="RVT_2"/>
</dbReference>
<comment type="caution">
    <text evidence="2">The sequence shown here is derived from an EMBL/GenBank/DDBJ whole genome shotgun (WGS) entry which is preliminary data.</text>
</comment>
<protein>
    <submittedName>
        <fullName evidence="2">Copia protein</fullName>
    </submittedName>
</protein>
<dbReference type="PANTHER" id="PTHR11439:SF509">
    <property type="entry name" value="RNA-DIRECTED DNA POLYMERASE"/>
    <property type="match status" value="1"/>
</dbReference>
<proteinExistence type="predicted"/>
<keyword evidence="3" id="KW-1185">Reference proteome</keyword>
<organism evidence="2 3">
    <name type="scientific">Tanacetum coccineum</name>
    <dbReference type="NCBI Taxonomy" id="301880"/>
    <lineage>
        <taxon>Eukaryota</taxon>
        <taxon>Viridiplantae</taxon>
        <taxon>Streptophyta</taxon>
        <taxon>Embryophyta</taxon>
        <taxon>Tracheophyta</taxon>
        <taxon>Spermatophyta</taxon>
        <taxon>Magnoliopsida</taxon>
        <taxon>eudicotyledons</taxon>
        <taxon>Gunneridae</taxon>
        <taxon>Pentapetalae</taxon>
        <taxon>asterids</taxon>
        <taxon>campanulids</taxon>
        <taxon>Asterales</taxon>
        <taxon>Asteraceae</taxon>
        <taxon>Asteroideae</taxon>
        <taxon>Anthemideae</taxon>
        <taxon>Anthemidinae</taxon>
        <taxon>Tanacetum</taxon>
    </lineage>
</organism>
<evidence type="ECO:0000313" key="2">
    <source>
        <dbReference type="EMBL" id="GJS88099.1"/>
    </source>
</evidence>
<dbReference type="Proteomes" id="UP001151760">
    <property type="component" value="Unassembled WGS sequence"/>
</dbReference>
<dbReference type="EMBL" id="BQNB010011249">
    <property type="protein sequence ID" value="GJS88099.1"/>
    <property type="molecule type" value="Genomic_DNA"/>
</dbReference>
<reference evidence="2" key="1">
    <citation type="journal article" date="2022" name="Int. J. Mol. Sci.">
        <title>Draft Genome of Tanacetum Coccineum: Genomic Comparison of Closely Related Tanacetum-Family Plants.</title>
        <authorList>
            <person name="Yamashiro T."/>
            <person name="Shiraishi A."/>
            <person name="Nakayama K."/>
            <person name="Satake H."/>
        </authorList>
    </citation>
    <scope>NUCLEOTIDE SEQUENCE</scope>
</reference>